<dbReference type="Proteomes" id="UP001141552">
    <property type="component" value="Unassembled WGS sequence"/>
</dbReference>
<evidence type="ECO:0000313" key="2">
    <source>
        <dbReference type="Proteomes" id="UP001141552"/>
    </source>
</evidence>
<comment type="caution">
    <text evidence="1">The sequence shown here is derived from an EMBL/GenBank/DDBJ whole genome shotgun (WGS) entry which is preliminary data.</text>
</comment>
<proteinExistence type="predicted"/>
<name>A0A9Q0FGZ5_9ROSI</name>
<dbReference type="SUPFAM" id="SSF81383">
    <property type="entry name" value="F-box domain"/>
    <property type="match status" value="1"/>
</dbReference>
<dbReference type="EMBL" id="JAKUCV010005612">
    <property type="protein sequence ID" value="KAJ4830559.1"/>
    <property type="molecule type" value="Genomic_DNA"/>
</dbReference>
<evidence type="ECO:0008006" key="3">
    <source>
        <dbReference type="Google" id="ProtNLM"/>
    </source>
</evidence>
<accession>A0A9Q0FGZ5</accession>
<sequence length="176" mass="19475">MVGDSSSPVSALPIVSASSVEDVDDNLLVKILVRGLLTSKHAFQCKLVPKHWQSLISSPFFVKSWKEFQKVHHQPLPFTLVTNLKIRSGLDDHYIVSNAASRHHLYSNPKDSTWGFCLVSGMEGRGEEDAPMFALRLHVMTCFMSLNSTRGYEADGILYMQPTNPAVGSSSTLPNQ</sequence>
<dbReference type="AlphaFoldDB" id="A0A9Q0FGZ5"/>
<reference evidence="1" key="1">
    <citation type="submission" date="2022-02" db="EMBL/GenBank/DDBJ databases">
        <authorList>
            <person name="Henning P.M."/>
            <person name="McCubbin A.G."/>
            <person name="Shore J.S."/>
        </authorList>
    </citation>
    <scope>NUCLEOTIDE SEQUENCE</scope>
    <source>
        <strain evidence="1">F60SS</strain>
        <tissue evidence="1">Leaves</tissue>
    </source>
</reference>
<reference evidence="1" key="2">
    <citation type="journal article" date="2023" name="Plants (Basel)">
        <title>Annotation of the Turnera subulata (Passifloraceae) Draft Genome Reveals the S-Locus Evolved after the Divergence of Turneroideae from Passifloroideae in a Stepwise Manner.</title>
        <authorList>
            <person name="Henning P.M."/>
            <person name="Roalson E.H."/>
            <person name="Mir W."/>
            <person name="McCubbin A.G."/>
            <person name="Shore J.S."/>
        </authorList>
    </citation>
    <scope>NUCLEOTIDE SEQUENCE</scope>
    <source>
        <strain evidence="1">F60SS</strain>
    </source>
</reference>
<protein>
    <recommendedName>
        <fullName evidence="3">F-box domain-containing protein</fullName>
    </recommendedName>
</protein>
<gene>
    <name evidence="1" type="ORF">Tsubulata_026536</name>
</gene>
<dbReference type="InterPro" id="IPR036047">
    <property type="entry name" value="F-box-like_dom_sf"/>
</dbReference>
<evidence type="ECO:0000313" key="1">
    <source>
        <dbReference type="EMBL" id="KAJ4830559.1"/>
    </source>
</evidence>
<organism evidence="1 2">
    <name type="scientific">Turnera subulata</name>
    <dbReference type="NCBI Taxonomy" id="218843"/>
    <lineage>
        <taxon>Eukaryota</taxon>
        <taxon>Viridiplantae</taxon>
        <taxon>Streptophyta</taxon>
        <taxon>Embryophyta</taxon>
        <taxon>Tracheophyta</taxon>
        <taxon>Spermatophyta</taxon>
        <taxon>Magnoliopsida</taxon>
        <taxon>eudicotyledons</taxon>
        <taxon>Gunneridae</taxon>
        <taxon>Pentapetalae</taxon>
        <taxon>rosids</taxon>
        <taxon>fabids</taxon>
        <taxon>Malpighiales</taxon>
        <taxon>Passifloraceae</taxon>
        <taxon>Turnera</taxon>
    </lineage>
</organism>
<keyword evidence="2" id="KW-1185">Reference proteome</keyword>